<comment type="caution">
    <text evidence="6">The sequence shown here is derived from an EMBL/GenBank/DDBJ whole genome shotgun (WGS) entry which is preliminary data.</text>
</comment>
<feature type="transmembrane region" description="Helical" evidence="5">
    <location>
        <begin position="20"/>
        <end position="37"/>
    </location>
</feature>
<dbReference type="EMBL" id="AMRV01000004">
    <property type="protein sequence ID" value="EMD82959.1"/>
    <property type="molecule type" value="Genomic_DNA"/>
</dbReference>
<dbReference type="PANTHER" id="PTHR36917">
    <property type="entry name" value="INTRACELLULAR SEPTATION PROTEIN A-RELATED"/>
    <property type="match status" value="1"/>
</dbReference>
<keyword evidence="1 5" id="KW-1003">Cell membrane</keyword>
<protein>
    <recommendedName>
        <fullName evidence="5">Inner membrane-spanning protein YciB</fullName>
    </recommendedName>
</protein>
<dbReference type="AlphaFoldDB" id="M2T8X5"/>
<keyword evidence="3 5" id="KW-1133">Transmembrane helix</keyword>
<dbReference type="Pfam" id="PF04279">
    <property type="entry name" value="IspA"/>
    <property type="match status" value="1"/>
</dbReference>
<gene>
    <name evidence="5" type="primary">yciB</name>
    <name evidence="6" type="ORF">C725_1557</name>
</gene>
<evidence type="ECO:0000313" key="6">
    <source>
        <dbReference type="EMBL" id="EMD82959.1"/>
    </source>
</evidence>
<evidence type="ECO:0000256" key="5">
    <source>
        <dbReference type="HAMAP-Rule" id="MF_00189"/>
    </source>
</evidence>
<dbReference type="PANTHER" id="PTHR36917:SF1">
    <property type="entry name" value="INNER MEMBRANE-SPANNING PROTEIN YCIB"/>
    <property type="match status" value="1"/>
</dbReference>
<comment type="subcellular location">
    <subcellularLocation>
        <location evidence="5">Cell inner membrane</location>
        <topology evidence="5">Multi-pass membrane protein</topology>
    </subcellularLocation>
</comment>
<organism evidence="6 7">
    <name type="scientific">Pacificimonas flava</name>
    <dbReference type="NCBI Taxonomy" id="1234595"/>
    <lineage>
        <taxon>Bacteria</taxon>
        <taxon>Pseudomonadati</taxon>
        <taxon>Pseudomonadota</taxon>
        <taxon>Alphaproteobacteria</taxon>
        <taxon>Sphingomonadales</taxon>
        <taxon>Sphingosinicellaceae</taxon>
        <taxon>Pacificimonas</taxon>
    </lineage>
</organism>
<evidence type="ECO:0000256" key="1">
    <source>
        <dbReference type="ARBA" id="ARBA00022475"/>
    </source>
</evidence>
<feature type="transmembrane region" description="Helical" evidence="5">
    <location>
        <begin position="171"/>
        <end position="190"/>
    </location>
</feature>
<feature type="transmembrane region" description="Helical" evidence="5">
    <location>
        <begin position="71"/>
        <end position="90"/>
    </location>
</feature>
<keyword evidence="4 5" id="KW-0472">Membrane</keyword>
<keyword evidence="2 5" id="KW-0812">Transmembrane</keyword>
<proteinExistence type="inferred from homology"/>
<keyword evidence="7" id="KW-1185">Reference proteome</keyword>
<accession>M2T8X5</accession>
<keyword evidence="5" id="KW-0997">Cell inner membrane</keyword>
<dbReference type="Proteomes" id="UP000011717">
    <property type="component" value="Unassembled WGS sequence"/>
</dbReference>
<name>M2T8X5_9SPHN</name>
<dbReference type="NCBIfam" id="NF001323">
    <property type="entry name" value="PRK00259.1-1"/>
    <property type="match status" value="1"/>
</dbReference>
<dbReference type="GO" id="GO:0005886">
    <property type="term" value="C:plasma membrane"/>
    <property type="evidence" value="ECO:0007669"/>
    <property type="project" value="UniProtKB-SubCell"/>
</dbReference>
<comment type="function">
    <text evidence="5">Plays a role in cell envelope biogenesis, maintenance of cell envelope integrity and membrane homeostasis.</text>
</comment>
<dbReference type="OrthoDB" id="9788219at2"/>
<evidence type="ECO:0000256" key="4">
    <source>
        <dbReference type="ARBA" id="ARBA00023136"/>
    </source>
</evidence>
<feature type="transmembrane region" description="Helical" evidence="5">
    <location>
        <begin position="142"/>
        <end position="159"/>
    </location>
</feature>
<evidence type="ECO:0000256" key="2">
    <source>
        <dbReference type="ARBA" id="ARBA00022692"/>
    </source>
</evidence>
<dbReference type="RefSeq" id="WP_008601600.1">
    <property type="nucleotide sequence ID" value="NZ_AMRV01000004.1"/>
</dbReference>
<reference evidence="6 7" key="1">
    <citation type="journal article" date="2013" name="Genome Announc.">
        <title>Draft Genome Sequence of Strain JLT2015T, Belonging to the Family Sphingomonadaceae of the Alphaproteobacteria.</title>
        <authorList>
            <person name="Tang K."/>
            <person name="Liu K."/>
            <person name="Li S."/>
            <person name="Jiao N."/>
        </authorList>
    </citation>
    <scope>NUCLEOTIDE SEQUENCE [LARGE SCALE GENOMIC DNA]</scope>
    <source>
        <strain evidence="6 7">JLT2015</strain>
    </source>
</reference>
<feature type="transmembrane region" description="Helical" evidence="5">
    <location>
        <begin position="102"/>
        <end position="122"/>
    </location>
</feature>
<evidence type="ECO:0000313" key="7">
    <source>
        <dbReference type="Proteomes" id="UP000011717"/>
    </source>
</evidence>
<comment type="similarity">
    <text evidence="5">Belongs to the YciB family.</text>
</comment>
<sequence length="205" mass="22844">MTTDEPGGLNRKESPGLRLALDFGPLLVFFAVNALAPGSDIDQAVWATGAFMGATVIAMLVSYWKTRTVTMMQWVTLVIVGVFGGLTIYLHDETFIQMKPTVVYLIFAAVLLTGLFTGRPLLKMVLESGFPPMTDRGWHLLTRNWALFFLALAVLNEVLRQVLTFDQWVQFKVWGLTILGFVFAASQFPIMTRHAKDSPADREGK</sequence>
<dbReference type="InterPro" id="IPR006008">
    <property type="entry name" value="YciB"/>
</dbReference>
<evidence type="ECO:0000256" key="3">
    <source>
        <dbReference type="ARBA" id="ARBA00022989"/>
    </source>
</evidence>
<feature type="transmembrane region" description="Helical" evidence="5">
    <location>
        <begin position="44"/>
        <end position="65"/>
    </location>
</feature>
<dbReference type="HAMAP" id="MF_00189">
    <property type="entry name" value="YciB"/>
    <property type="match status" value="1"/>
</dbReference>
<dbReference type="NCBIfam" id="TIGR00997">
    <property type="entry name" value="ispZ"/>
    <property type="match status" value="1"/>
</dbReference>